<dbReference type="Pfam" id="PF08514">
    <property type="entry name" value="STAG"/>
    <property type="match status" value="1"/>
</dbReference>
<dbReference type="InterPro" id="IPR011989">
    <property type="entry name" value="ARM-like"/>
</dbReference>
<dbReference type="Pfam" id="PF21767">
    <property type="entry name" value="SCC3_C"/>
    <property type="match status" value="1"/>
</dbReference>
<dbReference type="GO" id="GO:0005634">
    <property type="term" value="C:nucleus"/>
    <property type="evidence" value="ECO:0007669"/>
    <property type="project" value="TreeGrafter"/>
</dbReference>
<protein>
    <submittedName>
        <fullName evidence="3">LAME_0H18294g1_1</fullName>
    </submittedName>
</protein>
<feature type="compositionally biased region" description="Basic and acidic residues" evidence="1">
    <location>
        <begin position="9"/>
        <end position="18"/>
    </location>
</feature>
<dbReference type="GO" id="GO:0003682">
    <property type="term" value="F:chromatin binding"/>
    <property type="evidence" value="ECO:0007669"/>
    <property type="project" value="TreeGrafter"/>
</dbReference>
<dbReference type="PROSITE" id="PS51425">
    <property type="entry name" value="SCD"/>
    <property type="match status" value="1"/>
</dbReference>
<sequence>MSNVRRSTRIRDKSSRTDDDGDNTDSMDLVHMDEDIGYGNSSVDDLDDSAAEGTDDEEYQEPKSNQRKRGIVDKIDKSGTQSRSKKARVSNVDHSKTSKKSRKAFLERQQGFEFTELFQIMANSEDFSIEELANRWLESYSESRDKALQEFINFLLNCCGSLVQVREHDVVSNETANETVAEIQLQFQDQELHESYLLMSKNYKRRARYKPLYENFMEFTHKLLDLAHERGLLYESPSEPDKTQSVDQPLILDLLTWLSSLSVSKIRCLRHVATLCMYSFQDFLTALSVDLENNYLVKLRRQLGMEHKKKRANPKTAEKLEATIHEIQETKSVVENSIDNIIKLSFVHRFKDVDQAIRVDSITHLAIWLENYPEYFMKVTFLKYFGWLLSDLSSTVRLQVARVILEIVKFDNKRRKHKVGSTALRQFFDRFKQRILEISLKDVDTQVRVAAIQVLTQINAIGYMEDNEVAKISSLIFDDRKVDTSSVAKNAKLLGSVARFFADVQNDKLELLIESHSFPNKSNVLRPRDIIEAGFFMRTLVKSFSSYLSELQEDCAVENRSRLLYQAAEFLEPFFGRLIASLCELLIFDGSFEGFSDVEDTETGEKVLLLPRDENSITQYVIVLAGLCHGGGNKKNSKKPETVMASMVHLPELFATLPLHSSVVMHHLFSIYTLFTFEDWIAAHLEKEFQKVTDVIVKTFDRMQLMNEKNDINRSSFAAVMQFHKNLGLPQVTDGWKNQVGQIRVSLQVFLETKADSFAESEVNSLFTTVHETYINKLVMLGKILPLNITPDLMRLYFEKVVNKVPGSLDLLRSETIKAIDFKFVTLAITWNLQRWFEILQNSTDATPLSTNVLQTVINVLRQLTFSLAELSQCSLDELRNCLNIKFKLCDALADCLTAYKMFELNIPSKDYEWQRAIADDYSAVVDPQLAKFFLDVFLYLESLRAKELGVQLDRFEDEDVNLNDISDDNVEDVEQELIVYAVKLKGLLNLGLLDAAIIERRMSLNKNVLGPNFASIADDTAFDTTQITKRQLASANHERQIFDDRDEDRVAGLKDPQNLASAIEDVAEQVGTREASSEFL</sequence>
<name>A0A1G4KIN8_9SACH</name>
<dbReference type="InterPro" id="IPR020839">
    <property type="entry name" value="SCD"/>
</dbReference>
<dbReference type="EMBL" id="LT598480">
    <property type="protein sequence ID" value="SCV04421.1"/>
    <property type="molecule type" value="Genomic_DNA"/>
</dbReference>
<organism evidence="3 4">
    <name type="scientific">Lachancea meyersii CBS 8951</name>
    <dbReference type="NCBI Taxonomy" id="1266667"/>
    <lineage>
        <taxon>Eukaryota</taxon>
        <taxon>Fungi</taxon>
        <taxon>Dikarya</taxon>
        <taxon>Ascomycota</taxon>
        <taxon>Saccharomycotina</taxon>
        <taxon>Saccharomycetes</taxon>
        <taxon>Saccharomycetales</taxon>
        <taxon>Saccharomycetaceae</taxon>
        <taxon>Lachancea</taxon>
    </lineage>
</organism>
<dbReference type="InterPro" id="IPR039662">
    <property type="entry name" value="Cohesin_Scc3/SA"/>
</dbReference>
<evidence type="ECO:0000259" key="2">
    <source>
        <dbReference type="PROSITE" id="PS51425"/>
    </source>
</evidence>
<dbReference type="GO" id="GO:0008278">
    <property type="term" value="C:cohesin complex"/>
    <property type="evidence" value="ECO:0007669"/>
    <property type="project" value="TreeGrafter"/>
</dbReference>
<dbReference type="Gene3D" id="1.25.10.10">
    <property type="entry name" value="Leucine-rich Repeat Variant"/>
    <property type="match status" value="1"/>
</dbReference>
<feature type="domain" description="SCD" evidence="2">
    <location>
        <begin position="346"/>
        <end position="438"/>
    </location>
</feature>
<reference evidence="4" key="1">
    <citation type="submission" date="2016-03" db="EMBL/GenBank/DDBJ databases">
        <authorList>
            <person name="Devillers Hugo."/>
        </authorList>
    </citation>
    <scope>NUCLEOTIDE SEQUENCE [LARGE SCALE GENOMIC DNA]</scope>
</reference>
<gene>
    <name evidence="3" type="ORF">LAME_0H18294G</name>
</gene>
<evidence type="ECO:0000313" key="4">
    <source>
        <dbReference type="Proteomes" id="UP000191144"/>
    </source>
</evidence>
<dbReference type="InterPro" id="IPR048610">
    <property type="entry name" value="SCC3_C"/>
</dbReference>
<evidence type="ECO:0000313" key="3">
    <source>
        <dbReference type="EMBL" id="SCV04421.1"/>
    </source>
</evidence>
<dbReference type="AlphaFoldDB" id="A0A1G4KIN8"/>
<dbReference type="PANTHER" id="PTHR11199:SF0">
    <property type="entry name" value="LD34181P-RELATED"/>
    <property type="match status" value="1"/>
</dbReference>
<proteinExistence type="predicted"/>
<accession>A0A1G4KIN8</accession>
<dbReference type="Pfam" id="PF21581">
    <property type="entry name" value="SCD"/>
    <property type="match status" value="1"/>
</dbReference>
<dbReference type="OrthoDB" id="498590at2759"/>
<dbReference type="InterPro" id="IPR013721">
    <property type="entry name" value="STAG"/>
</dbReference>
<keyword evidence="4" id="KW-1185">Reference proteome</keyword>
<feature type="compositionally biased region" description="Acidic residues" evidence="1">
    <location>
        <begin position="44"/>
        <end position="59"/>
    </location>
</feature>
<dbReference type="GO" id="GO:0000785">
    <property type="term" value="C:chromatin"/>
    <property type="evidence" value="ECO:0007669"/>
    <property type="project" value="TreeGrafter"/>
</dbReference>
<dbReference type="PANTHER" id="PTHR11199">
    <property type="entry name" value="STROMAL ANTIGEN"/>
    <property type="match status" value="1"/>
</dbReference>
<feature type="region of interest" description="Disordered" evidence="1">
    <location>
        <begin position="1"/>
        <end position="102"/>
    </location>
</feature>
<dbReference type="Proteomes" id="UP000191144">
    <property type="component" value="Chromosome H"/>
</dbReference>
<dbReference type="SUPFAM" id="SSF48371">
    <property type="entry name" value="ARM repeat"/>
    <property type="match status" value="1"/>
</dbReference>
<dbReference type="InterPro" id="IPR016024">
    <property type="entry name" value="ARM-type_fold"/>
</dbReference>
<dbReference type="GO" id="GO:0007062">
    <property type="term" value="P:sister chromatid cohesion"/>
    <property type="evidence" value="ECO:0007669"/>
    <property type="project" value="UniProtKB-ARBA"/>
</dbReference>
<evidence type="ECO:0000256" key="1">
    <source>
        <dbReference type="SAM" id="MobiDB-lite"/>
    </source>
</evidence>